<dbReference type="OrthoDB" id="8068875at2759"/>
<dbReference type="PANTHER" id="PTHR15723">
    <property type="entry name" value="CARBOHYDRATE SULFOTRANSFERASE 15"/>
    <property type="match status" value="1"/>
</dbReference>
<proteinExistence type="predicted"/>
<gene>
    <name evidence="1" type="ORF">HOLleu_13350</name>
</gene>
<organism evidence="1 2">
    <name type="scientific">Holothuria leucospilota</name>
    <name type="common">Black long sea cucumber</name>
    <name type="synonym">Mertensiothuria leucospilota</name>
    <dbReference type="NCBI Taxonomy" id="206669"/>
    <lineage>
        <taxon>Eukaryota</taxon>
        <taxon>Metazoa</taxon>
        <taxon>Echinodermata</taxon>
        <taxon>Eleutherozoa</taxon>
        <taxon>Echinozoa</taxon>
        <taxon>Holothuroidea</taxon>
        <taxon>Aspidochirotacea</taxon>
        <taxon>Aspidochirotida</taxon>
        <taxon>Holothuriidae</taxon>
        <taxon>Holothuria</taxon>
    </lineage>
</organism>
<dbReference type="SUPFAM" id="SSF52540">
    <property type="entry name" value="P-loop containing nucleoside triphosphate hydrolases"/>
    <property type="match status" value="1"/>
</dbReference>
<dbReference type="AlphaFoldDB" id="A0A9Q1HEM9"/>
<dbReference type="InterPro" id="IPR052654">
    <property type="entry name" value="CS_Sulfotransferase"/>
</dbReference>
<keyword evidence="2" id="KW-1185">Reference proteome</keyword>
<accession>A0A9Q1HEM9</accession>
<dbReference type="GO" id="GO:0050659">
    <property type="term" value="F:N-acetylgalactosamine 4-sulfate 6-O-sulfotransferase activity"/>
    <property type="evidence" value="ECO:0007669"/>
    <property type="project" value="TreeGrafter"/>
</dbReference>
<dbReference type="Proteomes" id="UP001152320">
    <property type="component" value="Chromosome 5"/>
</dbReference>
<comment type="caution">
    <text evidence="1">The sequence shown here is derived from an EMBL/GenBank/DDBJ whole genome shotgun (WGS) entry which is preliminary data.</text>
</comment>
<protein>
    <submittedName>
        <fullName evidence="1">Carbohydrate sulfotransferase 15</fullName>
    </submittedName>
</protein>
<sequence length="417" mass="48536">MMQKNLLFGLTFGSVIILAFFFHALQGKPPLIHIKGAAIGPLVYNESHQLPVNDSDGFKNSSAHMVESFNMLGYLLMNDTTKLKKIYAELFETFPTSFSPRFKNPCWFNKRSKLRCLPYFYQIGMPKCGTTDLWNKLIKHPQIQNVPKEPHWWAKRRNGWTQTPIHAPQVLRVRHMTGKEDDASLEWYLNWFEAFAVQDIKKNHKLVFGDGSVTTSFTPLGHWRTDFPGAKDPPVSLPDLMHSLQPEAKIIVILREPVSRFYSAHLYNGGRNSRSFDRAVKDSLECMATCLSRHTDRFCAYQQTCDQIFRGMYSIYMTDWIKAYGHDKVHVIRLDEWVTTPIEEYKKLLKFLEIDMLSNNTIKSIVEQKVQNSQKKKMKKAGEMLPSSRKLLEDFYRPYNRALAELLNDTNFLWDYG</sequence>
<evidence type="ECO:0000313" key="1">
    <source>
        <dbReference type="EMBL" id="KAJ8042328.1"/>
    </source>
</evidence>
<dbReference type="InterPro" id="IPR027417">
    <property type="entry name" value="P-loop_NTPase"/>
</dbReference>
<dbReference type="EMBL" id="JAIZAY010000005">
    <property type="protein sequence ID" value="KAJ8042328.1"/>
    <property type="molecule type" value="Genomic_DNA"/>
</dbReference>
<reference evidence="1" key="1">
    <citation type="submission" date="2021-10" db="EMBL/GenBank/DDBJ databases">
        <title>Tropical sea cucumber genome reveals ecological adaptation and Cuvierian tubules defense mechanism.</title>
        <authorList>
            <person name="Chen T."/>
        </authorList>
    </citation>
    <scope>NUCLEOTIDE SEQUENCE</scope>
    <source>
        <strain evidence="1">Nanhai2018</strain>
        <tissue evidence="1">Muscle</tissue>
    </source>
</reference>
<dbReference type="Pfam" id="PF13469">
    <property type="entry name" value="Sulfotransfer_3"/>
    <property type="match status" value="1"/>
</dbReference>
<dbReference type="GO" id="GO:0019319">
    <property type="term" value="P:hexose biosynthetic process"/>
    <property type="evidence" value="ECO:0007669"/>
    <property type="project" value="TreeGrafter"/>
</dbReference>
<dbReference type="PANTHER" id="PTHR15723:SF0">
    <property type="entry name" value="CARBOHYDRATE SULFOTRANSFERASE 15"/>
    <property type="match status" value="1"/>
</dbReference>
<evidence type="ECO:0000313" key="2">
    <source>
        <dbReference type="Proteomes" id="UP001152320"/>
    </source>
</evidence>
<dbReference type="Gene3D" id="3.40.50.300">
    <property type="entry name" value="P-loop containing nucleotide triphosphate hydrolases"/>
    <property type="match status" value="1"/>
</dbReference>
<name>A0A9Q1HEM9_HOLLE</name>